<comment type="caution">
    <text evidence="1">The sequence shown here is derived from an EMBL/GenBank/DDBJ whole genome shotgun (WGS) entry which is preliminary data.</text>
</comment>
<gene>
    <name evidence="1" type="ORF">GCM10017774_37770</name>
</gene>
<dbReference type="EMBL" id="BNAR01000005">
    <property type="protein sequence ID" value="GHH42092.1"/>
    <property type="molecule type" value="Genomic_DNA"/>
</dbReference>
<sequence length="121" mass="13441">MIAAVLVRFAYLAVSRAFAALWLLRMTEREKDVKILALRHQLAVLLRQLGDQRPPLRSEDGALLAALLVPLARATMRQIYRRIQDELLMLSHRTAASTTAERTVGLGDYLLSYGLAGHSGS</sequence>
<protein>
    <submittedName>
        <fullName evidence="1">Uncharacterized protein</fullName>
    </submittedName>
</protein>
<name>A0ABQ3MEE4_9PSEU</name>
<dbReference type="RefSeq" id="WP_191299254.1">
    <property type="nucleotide sequence ID" value="NZ_BNAR01000005.1"/>
</dbReference>
<reference evidence="2" key="1">
    <citation type="journal article" date="2019" name="Int. J. Syst. Evol. Microbiol.">
        <title>The Global Catalogue of Microorganisms (GCM) 10K type strain sequencing project: providing services to taxonomists for standard genome sequencing and annotation.</title>
        <authorList>
            <consortium name="The Broad Institute Genomics Platform"/>
            <consortium name="The Broad Institute Genome Sequencing Center for Infectious Disease"/>
            <person name="Wu L."/>
            <person name="Ma J."/>
        </authorList>
    </citation>
    <scope>NUCLEOTIDE SEQUENCE [LARGE SCALE GENOMIC DNA]</scope>
    <source>
        <strain evidence="2">CGMCC 4.7367</strain>
    </source>
</reference>
<evidence type="ECO:0000313" key="1">
    <source>
        <dbReference type="EMBL" id="GHH42092.1"/>
    </source>
</evidence>
<organism evidence="1 2">
    <name type="scientific">Lentzea cavernae</name>
    <dbReference type="NCBI Taxonomy" id="2020703"/>
    <lineage>
        <taxon>Bacteria</taxon>
        <taxon>Bacillati</taxon>
        <taxon>Actinomycetota</taxon>
        <taxon>Actinomycetes</taxon>
        <taxon>Pseudonocardiales</taxon>
        <taxon>Pseudonocardiaceae</taxon>
        <taxon>Lentzea</taxon>
    </lineage>
</organism>
<accession>A0ABQ3MEE4</accession>
<keyword evidence="2" id="KW-1185">Reference proteome</keyword>
<evidence type="ECO:0000313" key="2">
    <source>
        <dbReference type="Proteomes" id="UP000605568"/>
    </source>
</evidence>
<proteinExistence type="predicted"/>
<dbReference type="Proteomes" id="UP000605568">
    <property type="component" value="Unassembled WGS sequence"/>
</dbReference>